<dbReference type="SUPFAM" id="SSF46689">
    <property type="entry name" value="Homeodomain-like"/>
    <property type="match status" value="2"/>
</dbReference>
<organism evidence="5 6">
    <name type="scientific">Galbibacter orientalis DSM 19592</name>
    <dbReference type="NCBI Taxonomy" id="926559"/>
    <lineage>
        <taxon>Bacteria</taxon>
        <taxon>Pseudomonadati</taxon>
        <taxon>Bacteroidota</taxon>
        <taxon>Flavobacteriia</taxon>
        <taxon>Flavobacteriales</taxon>
        <taxon>Flavobacteriaceae</taxon>
        <taxon>Galbibacter</taxon>
    </lineage>
</organism>
<evidence type="ECO:0000256" key="3">
    <source>
        <dbReference type="ARBA" id="ARBA00023163"/>
    </source>
</evidence>
<keyword evidence="1" id="KW-0805">Transcription regulation</keyword>
<dbReference type="InterPro" id="IPR018060">
    <property type="entry name" value="HTH_AraC"/>
</dbReference>
<dbReference type="RefSeq" id="WP_008611708.1">
    <property type="nucleotide sequence ID" value="NZ_JH651379.1"/>
</dbReference>
<name>I3C4F6_9FLAO</name>
<dbReference type="Pfam" id="PF12833">
    <property type="entry name" value="HTH_18"/>
    <property type="match status" value="1"/>
</dbReference>
<dbReference type="AlphaFoldDB" id="I3C4F6"/>
<proteinExistence type="predicted"/>
<dbReference type="EMBL" id="JH651379">
    <property type="protein sequence ID" value="EIJ38499.1"/>
    <property type="molecule type" value="Genomic_DNA"/>
</dbReference>
<dbReference type="PANTHER" id="PTHR43280:SF27">
    <property type="entry name" value="TRANSCRIPTIONAL REGULATOR MTLR"/>
    <property type="match status" value="1"/>
</dbReference>
<dbReference type="Gene3D" id="1.10.10.60">
    <property type="entry name" value="Homeodomain-like"/>
    <property type="match status" value="2"/>
</dbReference>
<reference evidence="5 6" key="1">
    <citation type="submission" date="2012-02" db="EMBL/GenBank/DDBJ databases">
        <title>Improved High-Quality Draft genome of Joostella marina DSM 19592.</title>
        <authorList>
            <consortium name="US DOE Joint Genome Institute (JGI-PGF)"/>
            <person name="Lucas S."/>
            <person name="Copeland A."/>
            <person name="Lapidus A."/>
            <person name="Bruce D."/>
            <person name="Goodwin L."/>
            <person name="Pitluck S."/>
            <person name="Peters L."/>
            <person name="Chertkov O."/>
            <person name="Ovchinnikova G."/>
            <person name="Kyrpides N."/>
            <person name="Mavromatis K."/>
            <person name="Detter J.C."/>
            <person name="Han C."/>
            <person name="Land M."/>
            <person name="Hauser L."/>
            <person name="Markowitz V."/>
            <person name="Cheng J.-F."/>
            <person name="Hugenholtz P."/>
            <person name="Woyke T."/>
            <person name="Wu D."/>
            <person name="Tindall B."/>
            <person name="Brambilla E."/>
            <person name="Klenk H.-P."/>
            <person name="Eisen J.A."/>
        </authorList>
    </citation>
    <scope>NUCLEOTIDE SEQUENCE [LARGE SCALE GENOMIC DNA]</scope>
    <source>
        <strain evidence="5 6">DSM 19592</strain>
    </source>
</reference>
<dbReference type="eggNOG" id="COG2207">
    <property type="taxonomic scope" value="Bacteria"/>
</dbReference>
<dbReference type="SMART" id="SM00342">
    <property type="entry name" value="HTH_ARAC"/>
    <property type="match status" value="1"/>
</dbReference>
<dbReference type="GO" id="GO:0003700">
    <property type="term" value="F:DNA-binding transcription factor activity"/>
    <property type="evidence" value="ECO:0007669"/>
    <property type="project" value="InterPro"/>
</dbReference>
<evidence type="ECO:0000259" key="4">
    <source>
        <dbReference type="PROSITE" id="PS01124"/>
    </source>
</evidence>
<feature type="domain" description="HTH araC/xylS-type" evidence="4">
    <location>
        <begin position="180"/>
        <end position="277"/>
    </location>
</feature>
<keyword evidence="2 5" id="KW-0238">DNA-binding</keyword>
<protein>
    <submittedName>
        <fullName evidence="5">DNA-binding domain-containing protein, AraC-type</fullName>
    </submittedName>
</protein>
<dbReference type="PANTHER" id="PTHR43280">
    <property type="entry name" value="ARAC-FAMILY TRANSCRIPTIONAL REGULATOR"/>
    <property type="match status" value="1"/>
</dbReference>
<dbReference type="HOGENOM" id="CLU_000445_88_3_10"/>
<accession>I3C4F6</accession>
<dbReference type="PROSITE" id="PS00041">
    <property type="entry name" value="HTH_ARAC_FAMILY_1"/>
    <property type="match status" value="1"/>
</dbReference>
<sequence>MKTQLESIQPNFNSSFNLLRNDYLSDTFLWHFHPEYELVYIDNASGTRHVGNHISKYKESDLVFIGSTIPHLNFDYGVKTPYNNIVLHIHPDFVVNVLEKTPELFLILKMFQKGQHGLSFPESIKVLVGKKIKKLGNLNAFDRYLEVLKIFEIIANSDFKLLHEKPFINQFSLKEQKRLQLIYQYTEQHYHSKITINTVANLCNLSNEAFCRYFKKVTGNSFITFLNQYRISKAKTIMMSGKNVSEACFESGFESLSYFNRIFKKVTQENPSHFINQLHK</sequence>
<dbReference type="Proteomes" id="UP000004690">
    <property type="component" value="Unassembled WGS sequence"/>
</dbReference>
<dbReference type="OrthoDB" id="1410704at2"/>
<evidence type="ECO:0000313" key="6">
    <source>
        <dbReference type="Proteomes" id="UP000004690"/>
    </source>
</evidence>
<keyword evidence="3" id="KW-0804">Transcription</keyword>
<evidence type="ECO:0000256" key="1">
    <source>
        <dbReference type="ARBA" id="ARBA00023015"/>
    </source>
</evidence>
<gene>
    <name evidence="5" type="ORF">JoomaDRAFT_1484</name>
</gene>
<dbReference type="InterPro" id="IPR009057">
    <property type="entry name" value="Homeodomain-like_sf"/>
</dbReference>
<keyword evidence="6" id="KW-1185">Reference proteome</keyword>
<dbReference type="InterPro" id="IPR018062">
    <property type="entry name" value="HTH_AraC-typ_CS"/>
</dbReference>
<dbReference type="PROSITE" id="PS01124">
    <property type="entry name" value="HTH_ARAC_FAMILY_2"/>
    <property type="match status" value="1"/>
</dbReference>
<evidence type="ECO:0000256" key="2">
    <source>
        <dbReference type="ARBA" id="ARBA00023125"/>
    </source>
</evidence>
<dbReference type="GO" id="GO:0043565">
    <property type="term" value="F:sequence-specific DNA binding"/>
    <property type="evidence" value="ECO:0007669"/>
    <property type="project" value="InterPro"/>
</dbReference>
<evidence type="ECO:0000313" key="5">
    <source>
        <dbReference type="EMBL" id="EIJ38499.1"/>
    </source>
</evidence>
<dbReference type="STRING" id="926559.JoomaDRAFT_1484"/>